<dbReference type="Proteomes" id="UP000707071">
    <property type="component" value="Unassembled WGS sequence"/>
</dbReference>
<dbReference type="EMBL" id="SRRH01000412">
    <property type="protein sequence ID" value="KAG6289367.1"/>
    <property type="molecule type" value="Genomic_DNA"/>
</dbReference>
<keyword evidence="3" id="KW-1185">Reference proteome</keyword>
<sequence>MAEVASKPTPQSRVSSRSSFLIWIELQTFVDRYVRNSMYLAQADWARYPASDDARCRESVAHSKLPISKRIILESGSSEEDSEKDAMSSRMQVALSDNNNDDGTKIQ</sequence>
<organism evidence="2 3">
    <name type="scientific">Claviceps aff. purpurea</name>
    <dbReference type="NCBI Taxonomy" id="1967640"/>
    <lineage>
        <taxon>Eukaryota</taxon>
        <taxon>Fungi</taxon>
        <taxon>Dikarya</taxon>
        <taxon>Ascomycota</taxon>
        <taxon>Pezizomycotina</taxon>
        <taxon>Sordariomycetes</taxon>
        <taxon>Hypocreomycetidae</taxon>
        <taxon>Hypocreales</taxon>
        <taxon>Clavicipitaceae</taxon>
        <taxon>Claviceps</taxon>
    </lineage>
</organism>
<comment type="caution">
    <text evidence="2">The sequence shown here is derived from an EMBL/GenBank/DDBJ whole genome shotgun (WGS) entry which is preliminary data.</text>
</comment>
<gene>
    <name evidence="2" type="ORF">E4U09_005054</name>
</gene>
<feature type="region of interest" description="Disordered" evidence="1">
    <location>
        <begin position="72"/>
        <end position="107"/>
    </location>
</feature>
<evidence type="ECO:0000313" key="3">
    <source>
        <dbReference type="Proteomes" id="UP000707071"/>
    </source>
</evidence>
<name>A0A9P7U470_9HYPO</name>
<proteinExistence type="predicted"/>
<reference evidence="2 3" key="1">
    <citation type="journal article" date="2020" name="bioRxiv">
        <title>Whole genome comparisons of ergot fungi reveals the divergence and evolution of species within the genus Claviceps are the result of varying mechanisms driving genome evolution and host range expansion.</title>
        <authorList>
            <person name="Wyka S.A."/>
            <person name="Mondo S.J."/>
            <person name="Liu M."/>
            <person name="Dettman J."/>
            <person name="Nalam V."/>
            <person name="Broders K.D."/>
        </authorList>
    </citation>
    <scope>NUCLEOTIDE SEQUENCE [LARGE SCALE GENOMIC DNA]</scope>
    <source>
        <strain evidence="2 3">Clav52</strain>
    </source>
</reference>
<feature type="compositionally biased region" description="Polar residues" evidence="1">
    <location>
        <begin position="89"/>
        <end position="98"/>
    </location>
</feature>
<protein>
    <submittedName>
        <fullName evidence="2">Uncharacterized protein</fullName>
    </submittedName>
</protein>
<evidence type="ECO:0000313" key="2">
    <source>
        <dbReference type="EMBL" id="KAG6289367.1"/>
    </source>
</evidence>
<dbReference type="AlphaFoldDB" id="A0A9P7U470"/>
<accession>A0A9P7U470</accession>
<evidence type="ECO:0000256" key="1">
    <source>
        <dbReference type="SAM" id="MobiDB-lite"/>
    </source>
</evidence>